<name>A0ABV9LZF3_9ALTE</name>
<organism evidence="1 2">
    <name type="scientific">Glaciecola siphonariae</name>
    <dbReference type="NCBI Taxonomy" id="521012"/>
    <lineage>
        <taxon>Bacteria</taxon>
        <taxon>Pseudomonadati</taxon>
        <taxon>Pseudomonadota</taxon>
        <taxon>Gammaproteobacteria</taxon>
        <taxon>Alteromonadales</taxon>
        <taxon>Alteromonadaceae</taxon>
        <taxon>Glaciecola</taxon>
    </lineage>
</organism>
<dbReference type="InterPro" id="IPR054233">
    <property type="entry name" value="DUF6958"/>
</dbReference>
<dbReference type="Pfam" id="PF22278">
    <property type="entry name" value="DUF6958"/>
    <property type="match status" value="1"/>
</dbReference>
<proteinExistence type="predicted"/>
<dbReference type="EMBL" id="JBHSGU010000019">
    <property type="protein sequence ID" value="MFC4701584.1"/>
    <property type="molecule type" value="Genomic_DNA"/>
</dbReference>
<protein>
    <submittedName>
        <fullName evidence="1">DUF6958 family protein</fullName>
    </submittedName>
</protein>
<evidence type="ECO:0000313" key="1">
    <source>
        <dbReference type="EMBL" id="MFC4701584.1"/>
    </source>
</evidence>
<dbReference type="RefSeq" id="WP_382410203.1">
    <property type="nucleotide sequence ID" value="NZ_JBHSGU010000019.1"/>
</dbReference>
<keyword evidence="2" id="KW-1185">Reference proteome</keyword>
<comment type="caution">
    <text evidence="1">The sequence shown here is derived from an EMBL/GenBank/DDBJ whole genome shotgun (WGS) entry which is preliminary data.</text>
</comment>
<sequence>MNSKNKVEVENINTPGKTTNVDAVKYNEMKVAFLKLLPNSSPGLTQKEIQDQIKPLLSQDIFPEGKTSGWWAKTVQLDLEAKGVVKRESTKPLRWYQP</sequence>
<accession>A0ABV9LZF3</accession>
<gene>
    <name evidence="1" type="ORF">ACFO4O_15620</name>
</gene>
<dbReference type="Proteomes" id="UP001595897">
    <property type="component" value="Unassembled WGS sequence"/>
</dbReference>
<reference evidence="2" key="1">
    <citation type="journal article" date="2019" name="Int. J. Syst. Evol. Microbiol.">
        <title>The Global Catalogue of Microorganisms (GCM) 10K type strain sequencing project: providing services to taxonomists for standard genome sequencing and annotation.</title>
        <authorList>
            <consortium name="The Broad Institute Genomics Platform"/>
            <consortium name="The Broad Institute Genome Sequencing Center for Infectious Disease"/>
            <person name="Wu L."/>
            <person name="Ma J."/>
        </authorList>
    </citation>
    <scope>NUCLEOTIDE SEQUENCE [LARGE SCALE GENOMIC DNA]</scope>
    <source>
        <strain evidence="2">KACC 12507</strain>
    </source>
</reference>
<evidence type="ECO:0000313" key="2">
    <source>
        <dbReference type="Proteomes" id="UP001595897"/>
    </source>
</evidence>